<comment type="subcellular location">
    <subcellularLocation>
        <location evidence="1">Membrane</location>
        <topology evidence="1">Multi-pass membrane protein</topology>
    </subcellularLocation>
</comment>
<dbReference type="RefSeq" id="WP_089895530.1">
    <property type="nucleotide sequence ID" value="NZ_FOJG01000001.1"/>
</dbReference>
<evidence type="ECO:0000256" key="4">
    <source>
        <dbReference type="ARBA" id="ARBA00023136"/>
    </source>
</evidence>
<evidence type="ECO:0000256" key="1">
    <source>
        <dbReference type="ARBA" id="ARBA00004141"/>
    </source>
</evidence>
<dbReference type="Pfam" id="PF07291">
    <property type="entry name" value="MauE"/>
    <property type="match status" value="1"/>
</dbReference>
<dbReference type="GO" id="GO:0030416">
    <property type="term" value="P:methylamine metabolic process"/>
    <property type="evidence" value="ECO:0007669"/>
    <property type="project" value="InterPro"/>
</dbReference>
<feature type="transmembrane region" description="Helical" evidence="5">
    <location>
        <begin position="117"/>
        <end position="133"/>
    </location>
</feature>
<feature type="transmembrane region" description="Helical" evidence="5">
    <location>
        <begin position="7"/>
        <end position="24"/>
    </location>
</feature>
<dbReference type="STRING" id="29529.SAMN04488122_2732"/>
<keyword evidence="3 5" id="KW-1133">Transmembrane helix</keyword>
<organism evidence="7 8">
    <name type="scientific">Chitinophaga arvensicola</name>
    <dbReference type="NCBI Taxonomy" id="29529"/>
    <lineage>
        <taxon>Bacteria</taxon>
        <taxon>Pseudomonadati</taxon>
        <taxon>Bacteroidota</taxon>
        <taxon>Chitinophagia</taxon>
        <taxon>Chitinophagales</taxon>
        <taxon>Chitinophagaceae</taxon>
        <taxon>Chitinophaga</taxon>
    </lineage>
</organism>
<name>A0A1I0REP3_9BACT</name>
<sequence length="153" mass="17620">MKMKKILLELFTAILVILFIYTPTSKLLKFHAYTRSMRVQPLLPALQTFLIYAVPLSEIVAVILLVIPKTRKAGLYLTLSLLFIFTGYISLIQLNFYGRIPCSCGGIFQRLNWEQHLLLNVFLLLISMAAIWLQKNISRHETHDGKAKSWARL</sequence>
<dbReference type="InterPro" id="IPR009908">
    <property type="entry name" value="Methylamine_util_MauE"/>
</dbReference>
<dbReference type="EMBL" id="FOJG01000001">
    <property type="protein sequence ID" value="SEW39321.1"/>
    <property type="molecule type" value="Genomic_DNA"/>
</dbReference>
<evidence type="ECO:0000256" key="2">
    <source>
        <dbReference type="ARBA" id="ARBA00022692"/>
    </source>
</evidence>
<dbReference type="OrthoDB" id="680026at2"/>
<reference evidence="8" key="1">
    <citation type="submission" date="2016-10" db="EMBL/GenBank/DDBJ databases">
        <authorList>
            <person name="Varghese N."/>
            <person name="Submissions S."/>
        </authorList>
    </citation>
    <scope>NUCLEOTIDE SEQUENCE [LARGE SCALE GENOMIC DNA]</scope>
    <source>
        <strain evidence="8">DSM 3695</strain>
    </source>
</reference>
<evidence type="ECO:0000259" key="6">
    <source>
        <dbReference type="Pfam" id="PF07291"/>
    </source>
</evidence>
<feature type="domain" description="Methylamine utilisation protein MauE" evidence="6">
    <location>
        <begin position="5"/>
        <end position="133"/>
    </location>
</feature>
<evidence type="ECO:0000256" key="5">
    <source>
        <dbReference type="SAM" id="Phobius"/>
    </source>
</evidence>
<accession>A0A1I0REP3</accession>
<evidence type="ECO:0000256" key="3">
    <source>
        <dbReference type="ARBA" id="ARBA00022989"/>
    </source>
</evidence>
<dbReference type="GO" id="GO:0016020">
    <property type="term" value="C:membrane"/>
    <property type="evidence" value="ECO:0007669"/>
    <property type="project" value="UniProtKB-SubCell"/>
</dbReference>
<keyword evidence="8" id="KW-1185">Reference proteome</keyword>
<evidence type="ECO:0000313" key="8">
    <source>
        <dbReference type="Proteomes" id="UP000199310"/>
    </source>
</evidence>
<dbReference type="AlphaFoldDB" id="A0A1I0REP3"/>
<keyword evidence="2 5" id="KW-0812">Transmembrane</keyword>
<feature type="transmembrane region" description="Helical" evidence="5">
    <location>
        <begin position="44"/>
        <end position="67"/>
    </location>
</feature>
<keyword evidence="4 5" id="KW-0472">Membrane</keyword>
<gene>
    <name evidence="7" type="ORF">SAMN04488122_2732</name>
</gene>
<evidence type="ECO:0000313" key="7">
    <source>
        <dbReference type="EMBL" id="SEW39321.1"/>
    </source>
</evidence>
<feature type="transmembrane region" description="Helical" evidence="5">
    <location>
        <begin position="74"/>
        <end position="97"/>
    </location>
</feature>
<protein>
    <submittedName>
        <fullName evidence="7">Methylamine utilisation protein MauE</fullName>
    </submittedName>
</protein>
<proteinExistence type="predicted"/>
<dbReference type="Proteomes" id="UP000199310">
    <property type="component" value="Unassembled WGS sequence"/>
</dbReference>